<dbReference type="AlphaFoldDB" id="A0A7I8BQW2"/>
<evidence type="ECO:0000313" key="2">
    <source>
        <dbReference type="Proteomes" id="UP000510888"/>
    </source>
</evidence>
<dbReference type="Proteomes" id="UP000510888">
    <property type="component" value="Chromosome 2"/>
</dbReference>
<dbReference type="KEGG" id="plad:PPGU16_37860"/>
<name>A0A7I8BQW2_9BURK</name>
<evidence type="ECO:0000313" key="1">
    <source>
        <dbReference type="EMBL" id="BCF90719.1"/>
    </source>
</evidence>
<proteinExistence type="predicted"/>
<organism evidence="1 2">
    <name type="scientific">Paraburkholderia largidicola</name>
    <dbReference type="NCBI Taxonomy" id="3014751"/>
    <lineage>
        <taxon>Bacteria</taxon>
        <taxon>Pseudomonadati</taxon>
        <taxon>Pseudomonadota</taxon>
        <taxon>Betaproteobacteria</taxon>
        <taxon>Burkholderiales</taxon>
        <taxon>Burkholderiaceae</taxon>
        <taxon>Paraburkholderia</taxon>
    </lineage>
</organism>
<sequence>MIHNTMAADTMRTDVNVAGSIEVPFNAMRHSSELPAKANMATIVSKAMRMRGMVGWTEKENVVGLHATVA</sequence>
<accession>A0A7I8BQW2</accession>
<protein>
    <submittedName>
        <fullName evidence="1">Uncharacterized protein</fullName>
    </submittedName>
</protein>
<keyword evidence="2" id="KW-1185">Reference proteome</keyword>
<reference evidence="1 2" key="1">
    <citation type="journal article" date="2020" name="Genes (Basel)">
        <title>Genomic Comparison of Insect Gut Symbionts from Divergent Burkholderia Subclades.</title>
        <authorList>
            <person name="Takeshita K."/>
            <person name="Kikuchi Y."/>
        </authorList>
    </citation>
    <scope>NUCLEOTIDE SEQUENCE [LARGE SCALE GENOMIC DNA]</scope>
    <source>
        <strain evidence="1 2">PGU16</strain>
    </source>
</reference>
<dbReference type="EMBL" id="AP023175">
    <property type="protein sequence ID" value="BCF90719.1"/>
    <property type="molecule type" value="Genomic_DNA"/>
</dbReference>
<gene>
    <name evidence="1" type="ORF">PPGU16_37860</name>
</gene>